<reference evidence="1 2" key="1">
    <citation type="submission" date="2015-10" db="EMBL/GenBank/DDBJ databases">
        <title>Metagenome-Assembled Genomes uncover a global brackish microbiome.</title>
        <authorList>
            <person name="Hugerth L.W."/>
            <person name="Larsson J."/>
            <person name="Alneberg J."/>
            <person name="Lindh M.V."/>
            <person name="Legrand C."/>
            <person name="Pinhassi J."/>
            <person name="Andersson A.F."/>
        </authorList>
    </citation>
    <scope>NUCLEOTIDE SEQUENCE [LARGE SCALE GENOMIC DNA]</scope>
    <source>
        <strain evidence="1">BACL6 MAG-120924-bin43</strain>
    </source>
</reference>
<dbReference type="Proteomes" id="UP000051017">
    <property type="component" value="Unassembled WGS sequence"/>
</dbReference>
<proteinExistence type="predicted"/>
<evidence type="ECO:0000313" key="1">
    <source>
        <dbReference type="EMBL" id="KRO48798.1"/>
    </source>
</evidence>
<accession>A0A0R2QET1</accession>
<sequence length="243" mass="26500">MRRAERFPNNQAEVVFGDIFVEQIEVLSKDEQLDVLNAVIALCDNPGGKHPLRAPLAGWNTLAVLGSERRVVYKGSLVRGVGLVEVLCLGPRRNQEVYDMADAIATTGRLTDEEAIQMWIALALLDVVVEHVGLDGWDYRPEPANLGLRRTAVRSGLLDTDTAAVLSKDEVLAAMQHGWGTRGADPVKALRAALERARGSVDPTAVSRIISGRQHERCGAAMPRAGVRCIRRKSHPGPHRAKP</sequence>
<organism evidence="1 2">
    <name type="scientific">Acidimicrobiia bacterium BACL6 MAG-120924-bin43</name>
    <dbReference type="NCBI Taxonomy" id="1655583"/>
    <lineage>
        <taxon>Bacteria</taxon>
        <taxon>Bacillati</taxon>
        <taxon>Actinomycetota</taxon>
        <taxon>Acidimicrobiia</taxon>
        <taxon>acIV cluster</taxon>
    </lineage>
</organism>
<name>A0A0R2QET1_9ACTN</name>
<protein>
    <submittedName>
        <fullName evidence="1">Uncharacterized protein</fullName>
    </submittedName>
</protein>
<dbReference type="AlphaFoldDB" id="A0A0R2QET1"/>
<gene>
    <name evidence="1" type="ORF">ABR75_08095</name>
</gene>
<evidence type="ECO:0000313" key="2">
    <source>
        <dbReference type="Proteomes" id="UP000051017"/>
    </source>
</evidence>
<comment type="caution">
    <text evidence="1">The sequence shown here is derived from an EMBL/GenBank/DDBJ whole genome shotgun (WGS) entry which is preliminary data.</text>
</comment>
<dbReference type="EMBL" id="LIBJ01000061">
    <property type="protein sequence ID" value="KRO48798.1"/>
    <property type="molecule type" value="Genomic_DNA"/>
</dbReference>